<evidence type="ECO:0000313" key="7">
    <source>
        <dbReference type="Proteomes" id="UP000033115"/>
    </source>
</evidence>
<dbReference type="STRING" id="1548.CSCA_1652"/>
<protein>
    <recommendedName>
        <fullName evidence="5">3-dehydroquinate dehydratase</fullName>
        <shortName evidence="5">3-dehydroquinase</shortName>
        <ecNumber evidence="5">4.2.1.10</ecNumber>
    </recommendedName>
    <alternativeName>
        <fullName evidence="5">Type I DHQase</fullName>
    </alternativeName>
    <alternativeName>
        <fullName evidence="5">Type I dehydroquinase</fullName>
        <shortName evidence="5">DHQ1</shortName>
    </alternativeName>
</protein>
<dbReference type="EC" id="4.2.1.10" evidence="5"/>
<dbReference type="EMBL" id="CP009933">
    <property type="protein sequence ID" value="AKA68777.1"/>
    <property type="molecule type" value="Genomic_DNA"/>
</dbReference>
<dbReference type="SUPFAM" id="SSF51569">
    <property type="entry name" value="Aldolase"/>
    <property type="match status" value="1"/>
</dbReference>
<sequence>MKSIVQVRNMKLGQGIPKIAVPFMGCSNEEIMKDVSYLKEIKLDVAEWRIDFYEDVYKIEKVKEILAEVRKALGDTPLLVTFRSAKEGGAKEITLEYYIELQKAISATGNADMIDVELFIGDEEAVKKIVKVAHEHDVKVVMSNHDFDKTPSKNEIIARLCKMQELGADVPKIAVMPLSSTDVIELLTATNEMTRDHDKTPIITMSMGPLGVISRLAGETFGSALTFGSAKVASAPGQLEANELYKILSLISANK</sequence>
<keyword evidence="4 5" id="KW-0704">Schiff base</keyword>
<evidence type="ECO:0000256" key="3">
    <source>
        <dbReference type="ARBA" id="ARBA00023239"/>
    </source>
</evidence>
<comment type="similarity">
    <text evidence="5">Belongs to the type-I 3-dehydroquinase family.</text>
</comment>
<evidence type="ECO:0000256" key="2">
    <source>
        <dbReference type="ARBA" id="ARBA00023141"/>
    </source>
</evidence>
<evidence type="ECO:0000256" key="5">
    <source>
        <dbReference type="HAMAP-Rule" id="MF_00214"/>
    </source>
</evidence>
<gene>
    <name evidence="5" type="primary">aroD</name>
    <name evidence="6" type="ORF">CSCA_1652</name>
</gene>
<comment type="pathway">
    <text evidence="5">Metabolic intermediate biosynthesis; chorismate biosynthesis; chorismate from D-erythrose 4-phosphate and phosphoenolpyruvate: step 3/7.</text>
</comment>
<dbReference type="UniPathway" id="UPA00053">
    <property type="reaction ID" value="UER00086"/>
</dbReference>
<organism evidence="6 7">
    <name type="scientific">Clostridium scatologenes</name>
    <dbReference type="NCBI Taxonomy" id="1548"/>
    <lineage>
        <taxon>Bacteria</taxon>
        <taxon>Bacillati</taxon>
        <taxon>Bacillota</taxon>
        <taxon>Clostridia</taxon>
        <taxon>Eubacteriales</taxon>
        <taxon>Clostridiaceae</taxon>
        <taxon>Clostridium</taxon>
    </lineage>
</organism>
<dbReference type="Pfam" id="PF01487">
    <property type="entry name" value="DHquinase_I"/>
    <property type="match status" value="1"/>
</dbReference>
<evidence type="ECO:0000313" key="6">
    <source>
        <dbReference type="EMBL" id="AKA68777.1"/>
    </source>
</evidence>
<dbReference type="GO" id="GO:0008652">
    <property type="term" value="P:amino acid biosynthetic process"/>
    <property type="evidence" value="ECO:0007669"/>
    <property type="project" value="UniProtKB-KW"/>
</dbReference>
<keyword evidence="3 5" id="KW-0456">Lyase</keyword>
<feature type="binding site" evidence="5">
    <location>
        <position position="234"/>
    </location>
    <ligand>
        <name>3-dehydroquinate</name>
        <dbReference type="ChEBI" id="CHEBI:32364"/>
    </ligand>
</feature>
<comment type="subunit">
    <text evidence="5">Homodimer.</text>
</comment>
<feature type="binding site" evidence="5">
    <location>
        <position position="83"/>
    </location>
    <ligand>
        <name>3-dehydroquinate</name>
        <dbReference type="ChEBI" id="CHEBI:32364"/>
    </ligand>
</feature>
<feature type="binding site" evidence="5">
    <location>
        <position position="238"/>
    </location>
    <ligand>
        <name>3-dehydroquinate</name>
        <dbReference type="ChEBI" id="CHEBI:32364"/>
    </ligand>
</feature>
<keyword evidence="2 5" id="KW-0057">Aromatic amino acid biosynthesis</keyword>
<feature type="binding site" evidence="5">
    <location>
        <position position="215"/>
    </location>
    <ligand>
        <name>3-dehydroquinate</name>
        <dbReference type="ChEBI" id="CHEBI:32364"/>
    </ligand>
</feature>
<dbReference type="InterPro" id="IPR050146">
    <property type="entry name" value="Type-I_3-dehydroquinase"/>
</dbReference>
<feature type="active site" description="Schiff-base intermediate with substrate" evidence="5">
    <location>
        <position position="172"/>
    </location>
</feature>
<dbReference type="AlphaFoldDB" id="A0A0E3JZY2"/>
<dbReference type="Proteomes" id="UP000033115">
    <property type="component" value="Chromosome"/>
</dbReference>
<comment type="caution">
    <text evidence="5">Lacks conserved residue(s) required for the propagation of feature annotation.</text>
</comment>
<comment type="catalytic activity">
    <reaction evidence="1 5">
        <text>3-dehydroquinate = 3-dehydroshikimate + H2O</text>
        <dbReference type="Rhea" id="RHEA:21096"/>
        <dbReference type="ChEBI" id="CHEBI:15377"/>
        <dbReference type="ChEBI" id="CHEBI:16630"/>
        <dbReference type="ChEBI" id="CHEBI:32364"/>
        <dbReference type="EC" id="4.2.1.10"/>
    </reaction>
</comment>
<keyword evidence="5" id="KW-0028">Amino-acid biosynthesis</keyword>
<keyword evidence="7" id="KW-1185">Reference proteome</keyword>
<dbReference type="GO" id="GO:0046279">
    <property type="term" value="P:3,4-dihydroxybenzoate biosynthetic process"/>
    <property type="evidence" value="ECO:0007669"/>
    <property type="project" value="UniProtKB-ARBA"/>
</dbReference>
<evidence type="ECO:0000256" key="4">
    <source>
        <dbReference type="ARBA" id="ARBA00023270"/>
    </source>
</evidence>
<dbReference type="InterPro" id="IPR013785">
    <property type="entry name" value="Aldolase_TIM"/>
</dbReference>
<dbReference type="NCBIfam" id="TIGR01093">
    <property type="entry name" value="aroD"/>
    <property type="match status" value="1"/>
</dbReference>
<dbReference type="HOGENOM" id="CLU_064444_0_0_9"/>
<feature type="active site" description="Proton donor/acceptor" evidence="5">
    <location>
        <position position="145"/>
    </location>
</feature>
<dbReference type="InterPro" id="IPR001381">
    <property type="entry name" value="DHquinase_I"/>
</dbReference>
<dbReference type="GO" id="GO:0009073">
    <property type="term" value="P:aromatic amino acid family biosynthetic process"/>
    <property type="evidence" value="ECO:0007669"/>
    <property type="project" value="UniProtKB-KW"/>
</dbReference>
<dbReference type="PANTHER" id="PTHR43699:SF1">
    <property type="entry name" value="3-DEHYDROQUINATE DEHYDRATASE"/>
    <property type="match status" value="1"/>
</dbReference>
<comment type="function">
    <text evidence="5">Involved in the third step of the chorismate pathway, which leads to the biosynthesis of aromatic amino acids. Catalyzes the cis-dehydration of 3-dehydroquinate (DHQ) and introduces the first double bond of the aromatic ring to yield 3-dehydroshikimate.</text>
</comment>
<reference evidence="6 7" key="1">
    <citation type="journal article" date="2015" name="J. Biotechnol.">
        <title>Complete genome sequence of a malodorant-producing acetogen, Clostridium scatologenes ATCC 25775(T).</title>
        <authorList>
            <person name="Zhu Z."/>
            <person name="Guo T."/>
            <person name="Zheng H."/>
            <person name="Song T."/>
            <person name="Ouyang P."/>
            <person name="Xie J."/>
        </authorList>
    </citation>
    <scope>NUCLEOTIDE SEQUENCE [LARGE SCALE GENOMIC DNA]</scope>
    <source>
        <strain evidence="6 7">ATCC 25775</strain>
    </source>
</reference>
<dbReference type="GO" id="GO:0003855">
    <property type="term" value="F:3-dehydroquinate dehydratase activity"/>
    <property type="evidence" value="ECO:0007669"/>
    <property type="project" value="UniProtKB-UniRule"/>
</dbReference>
<feature type="binding site" evidence="5">
    <location>
        <begin position="47"/>
        <end position="49"/>
    </location>
    <ligand>
        <name>3-dehydroquinate</name>
        <dbReference type="ChEBI" id="CHEBI:32364"/>
    </ligand>
</feature>
<accession>A0A0E3JZY2</accession>
<dbReference type="RefSeq" id="WP_029159269.1">
    <property type="nucleotide sequence ID" value="NZ_CP009933.1"/>
</dbReference>
<dbReference type="FunFam" id="3.20.20.70:FF:000047">
    <property type="entry name" value="3-dehydroquinate dehydratase"/>
    <property type="match status" value="1"/>
</dbReference>
<dbReference type="GO" id="GO:0009423">
    <property type="term" value="P:chorismate biosynthetic process"/>
    <property type="evidence" value="ECO:0007669"/>
    <property type="project" value="UniProtKB-UniRule"/>
</dbReference>
<dbReference type="CDD" id="cd00502">
    <property type="entry name" value="DHQase_I"/>
    <property type="match status" value="1"/>
</dbReference>
<proteinExistence type="inferred from homology"/>
<name>A0A0E3JZY2_CLOSL</name>
<dbReference type="KEGG" id="csq:CSCA_1652"/>
<evidence type="ECO:0000256" key="1">
    <source>
        <dbReference type="ARBA" id="ARBA00001864"/>
    </source>
</evidence>
<dbReference type="Gene3D" id="3.20.20.70">
    <property type="entry name" value="Aldolase class I"/>
    <property type="match status" value="1"/>
</dbReference>
<dbReference type="HAMAP" id="MF_00214">
    <property type="entry name" value="AroD"/>
    <property type="match status" value="1"/>
</dbReference>
<dbReference type="PANTHER" id="PTHR43699">
    <property type="entry name" value="3-DEHYDROQUINATE DEHYDRATASE"/>
    <property type="match status" value="1"/>
</dbReference>